<dbReference type="GO" id="GO:0050839">
    <property type="term" value="F:cell adhesion molecule binding"/>
    <property type="evidence" value="ECO:0007669"/>
    <property type="project" value="TreeGrafter"/>
</dbReference>
<keyword evidence="5" id="KW-0393">Immunoglobulin domain</keyword>
<dbReference type="Proteomes" id="UP001283361">
    <property type="component" value="Unassembled WGS sequence"/>
</dbReference>
<dbReference type="GO" id="GO:0098609">
    <property type="term" value="P:cell-cell adhesion"/>
    <property type="evidence" value="ECO:0007669"/>
    <property type="project" value="TreeGrafter"/>
</dbReference>
<evidence type="ECO:0000256" key="6">
    <source>
        <dbReference type="SAM" id="MobiDB-lite"/>
    </source>
</evidence>
<keyword evidence="2 7" id="KW-0472">Membrane</keyword>
<comment type="caution">
    <text evidence="9">The sequence shown here is derived from an EMBL/GenBank/DDBJ whole genome shotgun (WGS) entry which is preliminary data.</text>
</comment>
<dbReference type="InterPro" id="IPR003598">
    <property type="entry name" value="Ig_sub2"/>
</dbReference>
<keyword evidence="4" id="KW-0325">Glycoprotein</keyword>
<evidence type="ECO:0000256" key="4">
    <source>
        <dbReference type="ARBA" id="ARBA00023180"/>
    </source>
</evidence>
<dbReference type="CDD" id="cd12087">
    <property type="entry name" value="TM_EGFR-like"/>
    <property type="match status" value="1"/>
</dbReference>
<dbReference type="AlphaFoldDB" id="A0AAE1AG24"/>
<keyword evidence="10" id="KW-1185">Reference proteome</keyword>
<dbReference type="PANTHER" id="PTHR11640:SF31">
    <property type="entry name" value="IRREGULAR CHIASM C-ROUGHEST PROTEIN-RELATED"/>
    <property type="match status" value="1"/>
</dbReference>
<dbReference type="InterPro" id="IPR013783">
    <property type="entry name" value="Ig-like_fold"/>
</dbReference>
<dbReference type="PANTHER" id="PTHR11640">
    <property type="entry name" value="NEPHRIN"/>
    <property type="match status" value="1"/>
</dbReference>
<dbReference type="InterPro" id="IPR007110">
    <property type="entry name" value="Ig-like_dom"/>
</dbReference>
<evidence type="ECO:0000313" key="10">
    <source>
        <dbReference type="Proteomes" id="UP001283361"/>
    </source>
</evidence>
<keyword evidence="7" id="KW-0812">Transmembrane</keyword>
<sequence length="426" mass="46276">MILLAKRQNSNSCKRNKVDKDVPKVIFTQNPAQTTFGTGDNLELKCSSQGNPDPTLTLTKNEANEVLSTVQTAELTHKLSLGCMDTGVYVCSGQNSQGTTRQEIRIGVRCPQQLSPSCISTSKVNAVIRESAHINIEIYGYPEPSTLTLQSLNDDRNLMSSPRHTVEYTPSVAPFGVVNVTISDLVEADYTNYTLIVDNSVGNALIYTFYLKEVNASSVSPLNDGPRDETERDSVNIAAIVIGVIALLITAGFIVFVVFLRKKIQQLKERLDSQYKMSSTHFGEKSAVGDSVPVSIIEDIPATTDTTTAPAGSPPRARHLSSENAQYETIQDMAIISGTYSSTYPQDVEPPSEYQDLEPNCPTNEGLWSSGHCSNVSSQHQGNHRETFSAATVPLLPATNFVNVDTSSGPETAQSKSATKQVYQNV</sequence>
<comment type="subcellular location">
    <subcellularLocation>
        <location evidence="1">Membrane</location>
        <topology evidence="1">Single-pass type I membrane protein</topology>
    </subcellularLocation>
</comment>
<feature type="transmembrane region" description="Helical" evidence="7">
    <location>
        <begin position="237"/>
        <end position="260"/>
    </location>
</feature>
<evidence type="ECO:0000256" key="7">
    <source>
        <dbReference type="SAM" id="Phobius"/>
    </source>
</evidence>
<reference evidence="9" key="1">
    <citation type="journal article" date="2023" name="G3 (Bethesda)">
        <title>A reference genome for the long-term kleptoplast-retaining sea slug Elysia crispata morphotype clarki.</title>
        <authorList>
            <person name="Eastman K.E."/>
            <person name="Pendleton A.L."/>
            <person name="Shaikh M.A."/>
            <person name="Suttiyut T."/>
            <person name="Ogas R."/>
            <person name="Tomko P."/>
            <person name="Gavelis G."/>
            <person name="Widhalm J.R."/>
            <person name="Wisecaver J.H."/>
        </authorList>
    </citation>
    <scope>NUCLEOTIDE SEQUENCE</scope>
    <source>
        <strain evidence="9">ECLA1</strain>
    </source>
</reference>
<dbReference type="GO" id="GO:0005911">
    <property type="term" value="C:cell-cell junction"/>
    <property type="evidence" value="ECO:0007669"/>
    <property type="project" value="TreeGrafter"/>
</dbReference>
<evidence type="ECO:0000256" key="5">
    <source>
        <dbReference type="ARBA" id="ARBA00023319"/>
    </source>
</evidence>
<dbReference type="Gene3D" id="2.60.40.10">
    <property type="entry name" value="Immunoglobulins"/>
    <property type="match status" value="2"/>
</dbReference>
<keyword evidence="3" id="KW-1015">Disulfide bond</keyword>
<feature type="region of interest" description="Disordered" evidence="6">
    <location>
        <begin position="405"/>
        <end position="426"/>
    </location>
</feature>
<keyword evidence="7" id="KW-1133">Transmembrane helix</keyword>
<evidence type="ECO:0000313" key="9">
    <source>
        <dbReference type="EMBL" id="KAK3786042.1"/>
    </source>
</evidence>
<evidence type="ECO:0000256" key="2">
    <source>
        <dbReference type="ARBA" id="ARBA00023136"/>
    </source>
</evidence>
<evidence type="ECO:0000259" key="8">
    <source>
        <dbReference type="PROSITE" id="PS50835"/>
    </source>
</evidence>
<dbReference type="PROSITE" id="PS50835">
    <property type="entry name" value="IG_LIKE"/>
    <property type="match status" value="1"/>
</dbReference>
<feature type="domain" description="Ig-like" evidence="8">
    <location>
        <begin position="23"/>
        <end position="107"/>
    </location>
</feature>
<dbReference type="Pfam" id="PF13927">
    <property type="entry name" value="Ig_3"/>
    <property type="match status" value="1"/>
</dbReference>
<evidence type="ECO:0000256" key="3">
    <source>
        <dbReference type="ARBA" id="ARBA00023157"/>
    </source>
</evidence>
<name>A0AAE1AG24_9GAST</name>
<dbReference type="SUPFAM" id="SSF48726">
    <property type="entry name" value="Immunoglobulin"/>
    <property type="match status" value="1"/>
</dbReference>
<dbReference type="InterPro" id="IPR051275">
    <property type="entry name" value="Cell_adhesion_signaling"/>
</dbReference>
<accession>A0AAE1AG24</accession>
<organism evidence="9 10">
    <name type="scientific">Elysia crispata</name>
    <name type="common">lettuce slug</name>
    <dbReference type="NCBI Taxonomy" id="231223"/>
    <lineage>
        <taxon>Eukaryota</taxon>
        <taxon>Metazoa</taxon>
        <taxon>Spiralia</taxon>
        <taxon>Lophotrochozoa</taxon>
        <taxon>Mollusca</taxon>
        <taxon>Gastropoda</taxon>
        <taxon>Heterobranchia</taxon>
        <taxon>Euthyneura</taxon>
        <taxon>Panpulmonata</taxon>
        <taxon>Sacoglossa</taxon>
        <taxon>Placobranchoidea</taxon>
        <taxon>Plakobranchidae</taxon>
        <taxon>Elysia</taxon>
    </lineage>
</organism>
<dbReference type="SMART" id="SM00408">
    <property type="entry name" value="IGc2"/>
    <property type="match status" value="1"/>
</dbReference>
<dbReference type="InterPro" id="IPR036179">
    <property type="entry name" value="Ig-like_dom_sf"/>
</dbReference>
<protein>
    <recommendedName>
        <fullName evidence="8">Ig-like domain-containing protein</fullName>
    </recommendedName>
</protein>
<gene>
    <name evidence="9" type="ORF">RRG08_023463</name>
</gene>
<dbReference type="GO" id="GO:0005886">
    <property type="term" value="C:plasma membrane"/>
    <property type="evidence" value="ECO:0007669"/>
    <property type="project" value="TreeGrafter"/>
</dbReference>
<dbReference type="EMBL" id="JAWDGP010002021">
    <property type="protein sequence ID" value="KAK3786042.1"/>
    <property type="molecule type" value="Genomic_DNA"/>
</dbReference>
<evidence type="ECO:0000256" key="1">
    <source>
        <dbReference type="ARBA" id="ARBA00004479"/>
    </source>
</evidence>
<proteinExistence type="predicted"/>